<feature type="transmembrane region" description="Helical" evidence="2">
    <location>
        <begin position="12"/>
        <end position="30"/>
    </location>
</feature>
<dbReference type="GO" id="GO:0003725">
    <property type="term" value="F:double-stranded RNA binding"/>
    <property type="evidence" value="ECO:0000318"/>
    <property type="project" value="GO_Central"/>
</dbReference>
<accession>A0A2K3CW22</accession>
<feature type="transmembrane region" description="Helical" evidence="2">
    <location>
        <begin position="985"/>
        <end position="1007"/>
    </location>
</feature>
<evidence type="ECO:0000256" key="2">
    <source>
        <dbReference type="SAM" id="Phobius"/>
    </source>
</evidence>
<feature type="transmembrane region" description="Helical" evidence="2">
    <location>
        <begin position="951"/>
        <end position="973"/>
    </location>
</feature>
<keyword evidence="2" id="KW-0812">Transmembrane</keyword>
<feature type="region of interest" description="Disordered" evidence="1">
    <location>
        <begin position="291"/>
        <end position="322"/>
    </location>
</feature>
<dbReference type="ExpressionAtlas" id="A0A2K3CW22">
    <property type="expression patterns" value="differential"/>
</dbReference>
<dbReference type="EMBL" id="CM008977">
    <property type="protein sequence ID" value="PNW72481.1"/>
    <property type="molecule type" value="Genomic_DNA"/>
</dbReference>
<sequence>MYARTSFRERFEAVLVVALLVPFYFLGQLARTHCDHSQTPAPSLLITRLAGGWPCDASNLTKLVLVLRNVHVCVYDELTQRGAQAFISANFAFAFGRALAAHFLPARIYEQVVAPAVIYFSRVSSVAGVLFMGPTAEPSSISLMLFSDHIATDFLQVLLFVTLLGTWVVDARVELAAVLLEAACALTCLSWHGAKVPGGSPHPAALLAGRALVPLVNLSLAYAAGRWRPGGLGTGRRGGGSALALDKCISMRASGAAGGSSSKGKGKGEDMGAGPVEECAGDGDMSLGLSLMPPAEQGAAAGTGHDWSRHKVKSEAAVSHKDRADGDEGICLALTEEADTHGAAAAPEGSTCTRTRSNTAELQLLSLPSGLLLQGGSTSNTETIGQHTQPSQAQCQSLPWDAQSLGAGGEAAAAGTHSSSACGTTDGVHAAVGPQADSSTSTSSTSTSSRRQAQGRPSYALLRAPPYRAFVRHVTTYHKIPWAEPEDITPGFEERLAALCAARGRVLTGVYVRAGCIELTLTLVHRAGRCGDAAGAHADPDAEFCAKEVVAALALSLLASTPRAHHASGDPSAAADNERAHPAFDVVSVQQELVGSAAGDGSRSQARVVAVSPSVLLLTPADAAANSAAVLRVRVAFGGSTGPATASNVAVRNTGGYLQTRVTAQKQGVTKSGSEEWEYAIELLEAPPHPQLLTVQLAFPAAAAGAAAEVSAAAATPSPYVQWLSVPVLAVDDAAVAAELSAALQLLQISEAGAEEGAAAEWAHPLLCDLGLWLASAAASGAAGCSEAVRRLPAEWVSELGACLLAYTEGAGLVATAARIRADTQRLAALPAVAEAQRLAALPADVEAQRLAALPAVAEASAAKESPRVADDDAAVDTCQHAAASTSGSAAAAMAWQEASTNALRQRCKGSSRGKCASKGAGCSGKEEESSSRAGGGSDCSPDGLQQYTQAWIVAMCFTCQIVECLVALSFAVRGMRAGQPLWSAASAVVYTGLGVGVVTTLAGLWMTPRAWSRLALAARLPRFLGFMIGKALVSFGALPPPAGADTYGGGPGILLLEGVILPSGCLLPPRTALAMSCLKLPLNIMSGLVVGAFTNLLPAVLMALAVEALAMGTTLACHGYVRRHYMRLRWQ</sequence>
<feature type="region of interest" description="Disordered" evidence="1">
    <location>
        <begin position="254"/>
        <end position="279"/>
    </location>
</feature>
<proteinExistence type="predicted"/>
<feature type="transmembrane region" description="Helical" evidence="2">
    <location>
        <begin position="1097"/>
        <end position="1122"/>
    </location>
</feature>
<feature type="region of interest" description="Disordered" evidence="1">
    <location>
        <begin position="911"/>
        <end position="940"/>
    </location>
</feature>
<keyword evidence="4" id="KW-1185">Reference proteome</keyword>
<dbReference type="AlphaFoldDB" id="A0A2K3CW22"/>
<feature type="compositionally biased region" description="Low complexity" evidence="1">
    <location>
        <begin position="438"/>
        <end position="449"/>
    </location>
</feature>
<dbReference type="GO" id="GO:0004525">
    <property type="term" value="F:ribonuclease III activity"/>
    <property type="evidence" value="ECO:0000318"/>
    <property type="project" value="GO_Central"/>
</dbReference>
<dbReference type="GO" id="GO:0010468">
    <property type="term" value="P:regulation of gene expression"/>
    <property type="evidence" value="ECO:0000318"/>
    <property type="project" value="GO_Central"/>
</dbReference>
<dbReference type="InParanoid" id="A0A2K3CW22"/>
<gene>
    <name evidence="3" type="ORF">CHLRE_16g684603v5</name>
</gene>
<feature type="region of interest" description="Disordered" evidence="1">
    <location>
        <begin position="373"/>
        <end position="396"/>
    </location>
</feature>
<dbReference type="KEGG" id="cre:CHLRE_16g684603v5"/>
<dbReference type="GeneID" id="5724475"/>
<reference evidence="3 4" key="1">
    <citation type="journal article" date="2007" name="Science">
        <title>The Chlamydomonas genome reveals the evolution of key animal and plant functions.</title>
        <authorList>
            <person name="Merchant S.S."/>
            <person name="Prochnik S.E."/>
            <person name="Vallon O."/>
            <person name="Harris E.H."/>
            <person name="Karpowicz S.J."/>
            <person name="Witman G.B."/>
            <person name="Terry A."/>
            <person name="Salamov A."/>
            <person name="Fritz-Laylin L.K."/>
            <person name="Marechal-Drouard L."/>
            <person name="Marshall W.F."/>
            <person name="Qu L.H."/>
            <person name="Nelson D.R."/>
            <person name="Sanderfoot A.A."/>
            <person name="Spalding M.H."/>
            <person name="Kapitonov V.V."/>
            <person name="Ren Q."/>
            <person name="Ferris P."/>
            <person name="Lindquist E."/>
            <person name="Shapiro H."/>
            <person name="Lucas S.M."/>
            <person name="Grimwood J."/>
            <person name="Schmutz J."/>
            <person name="Cardol P."/>
            <person name="Cerutti H."/>
            <person name="Chanfreau G."/>
            <person name="Chen C.L."/>
            <person name="Cognat V."/>
            <person name="Croft M.T."/>
            <person name="Dent R."/>
            <person name="Dutcher S."/>
            <person name="Fernandez E."/>
            <person name="Fukuzawa H."/>
            <person name="Gonzalez-Ballester D."/>
            <person name="Gonzalez-Halphen D."/>
            <person name="Hallmann A."/>
            <person name="Hanikenne M."/>
            <person name="Hippler M."/>
            <person name="Inwood W."/>
            <person name="Jabbari K."/>
            <person name="Kalanon M."/>
            <person name="Kuras R."/>
            <person name="Lefebvre P.A."/>
            <person name="Lemaire S.D."/>
            <person name="Lobanov A.V."/>
            <person name="Lohr M."/>
            <person name="Manuell A."/>
            <person name="Meier I."/>
            <person name="Mets L."/>
            <person name="Mittag M."/>
            <person name="Mittelmeier T."/>
            <person name="Moroney J.V."/>
            <person name="Moseley J."/>
            <person name="Napoli C."/>
            <person name="Nedelcu A.M."/>
            <person name="Niyogi K."/>
            <person name="Novoselov S.V."/>
            <person name="Paulsen I.T."/>
            <person name="Pazour G."/>
            <person name="Purton S."/>
            <person name="Ral J.P."/>
            <person name="Riano-Pachon D.M."/>
            <person name="Riekhof W."/>
            <person name="Rymarquis L."/>
            <person name="Schroda M."/>
            <person name="Stern D."/>
            <person name="Umen J."/>
            <person name="Willows R."/>
            <person name="Wilson N."/>
            <person name="Zimmer S.L."/>
            <person name="Allmer J."/>
            <person name="Balk J."/>
            <person name="Bisova K."/>
            <person name="Chen C.J."/>
            <person name="Elias M."/>
            <person name="Gendler K."/>
            <person name="Hauser C."/>
            <person name="Lamb M.R."/>
            <person name="Ledford H."/>
            <person name="Long J.C."/>
            <person name="Minagawa J."/>
            <person name="Page M.D."/>
            <person name="Pan J."/>
            <person name="Pootakham W."/>
            <person name="Roje S."/>
            <person name="Rose A."/>
            <person name="Stahlberg E."/>
            <person name="Terauchi A.M."/>
            <person name="Yang P."/>
            <person name="Ball S."/>
            <person name="Bowler C."/>
            <person name="Dieckmann C.L."/>
            <person name="Gladyshev V.N."/>
            <person name="Green P."/>
            <person name="Jorgensen R."/>
            <person name="Mayfield S."/>
            <person name="Mueller-Roeber B."/>
            <person name="Rajamani S."/>
            <person name="Sayre R.T."/>
            <person name="Brokstein P."/>
            <person name="Dubchak I."/>
            <person name="Goodstein D."/>
            <person name="Hornick L."/>
            <person name="Huang Y.W."/>
            <person name="Jhaveri J."/>
            <person name="Luo Y."/>
            <person name="Martinez D."/>
            <person name="Ngau W.C."/>
            <person name="Otillar B."/>
            <person name="Poliakov A."/>
            <person name="Porter A."/>
            <person name="Szajkowski L."/>
            <person name="Werner G."/>
            <person name="Zhou K."/>
            <person name="Grigoriev I.V."/>
            <person name="Rokhsar D.S."/>
            <person name="Grossman A.R."/>
        </authorList>
    </citation>
    <scope>NUCLEOTIDE SEQUENCE [LARGE SCALE GENOMIC DNA]</scope>
    <source>
        <strain evidence="4">CC-503</strain>
    </source>
</reference>
<dbReference type="PaxDb" id="3055-EDO99204"/>
<dbReference type="Gramene" id="PNW72481">
    <property type="protein sequence ID" value="PNW72481"/>
    <property type="gene ID" value="CHLRE_16g684603v5"/>
</dbReference>
<keyword evidence="2" id="KW-1133">Transmembrane helix</keyword>
<feature type="region of interest" description="Disordered" evidence="1">
    <location>
        <begin position="425"/>
        <end position="458"/>
    </location>
</feature>
<dbReference type="GO" id="GO:0006396">
    <property type="term" value="P:RNA processing"/>
    <property type="evidence" value="ECO:0000318"/>
    <property type="project" value="GO_Central"/>
</dbReference>
<name>A0A2K3CW22_CHLRE</name>
<evidence type="ECO:0000313" key="4">
    <source>
        <dbReference type="Proteomes" id="UP000006906"/>
    </source>
</evidence>
<evidence type="ECO:0000313" key="3">
    <source>
        <dbReference type="EMBL" id="PNW72481.1"/>
    </source>
</evidence>
<evidence type="ECO:0000256" key="1">
    <source>
        <dbReference type="SAM" id="MobiDB-lite"/>
    </source>
</evidence>
<protein>
    <submittedName>
        <fullName evidence="3">Uncharacterized protein</fullName>
    </submittedName>
</protein>
<feature type="compositionally biased region" description="Polar residues" evidence="1">
    <location>
        <begin position="378"/>
        <end position="396"/>
    </location>
</feature>
<dbReference type="Proteomes" id="UP000006906">
    <property type="component" value="Chromosome 16"/>
</dbReference>
<organism evidence="3 4">
    <name type="scientific">Chlamydomonas reinhardtii</name>
    <name type="common">Chlamydomonas smithii</name>
    <dbReference type="NCBI Taxonomy" id="3055"/>
    <lineage>
        <taxon>Eukaryota</taxon>
        <taxon>Viridiplantae</taxon>
        <taxon>Chlorophyta</taxon>
        <taxon>core chlorophytes</taxon>
        <taxon>Chlorophyceae</taxon>
        <taxon>CS clade</taxon>
        <taxon>Chlamydomonadales</taxon>
        <taxon>Chlamydomonadaceae</taxon>
        <taxon>Chlamydomonas</taxon>
    </lineage>
</organism>
<keyword evidence="2" id="KW-0472">Membrane</keyword>
<feature type="compositionally biased region" description="Low complexity" evidence="1">
    <location>
        <begin position="254"/>
        <end position="263"/>
    </location>
</feature>
<dbReference type="GO" id="GO:0005634">
    <property type="term" value="C:nucleus"/>
    <property type="evidence" value="ECO:0000318"/>
    <property type="project" value="GO_Central"/>
</dbReference>
<dbReference type="OrthoDB" id="549601at2759"/>
<dbReference type="RefSeq" id="XP_001698922.2">
    <property type="nucleotide sequence ID" value="XM_001698870.2"/>
</dbReference>